<evidence type="ECO:0000259" key="5">
    <source>
        <dbReference type="PROSITE" id="PS51006"/>
    </source>
</evidence>
<dbReference type="InterPro" id="IPR030374">
    <property type="entry name" value="PABS"/>
</dbReference>
<dbReference type="PROSITE" id="PS51006">
    <property type="entry name" value="PABS_2"/>
    <property type="match status" value="1"/>
</dbReference>
<sequence length="178" mass="19908">MESCRVLKMMPQNHIHNGEASTAREALKHKDVEKVIMCDIDEVIVNFCRAHLEENQLGFNLFSMILSEAELEKTEEKFDVIVGDLPDPIEGGPCNNLYTKNFYEQVIKPHLKDNGIFVTQAGPAGILSHKAIFTSIDKHCKTSVQICVGIHSSCAILCRFMWMGDGFRSTTQIGCCTT</sequence>
<keyword evidence="3 4" id="KW-0620">Polyamine biosynthesis</keyword>
<comment type="similarity">
    <text evidence="1">Belongs to the spermidine/spermine synthase family.</text>
</comment>
<dbReference type="EMBL" id="PDCK01000040">
    <property type="protein sequence ID" value="PRQ46938.1"/>
    <property type="molecule type" value="Genomic_DNA"/>
</dbReference>
<evidence type="ECO:0000256" key="1">
    <source>
        <dbReference type="ARBA" id="ARBA00007867"/>
    </source>
</evidence>
<evidence type="ECO:0000256" key="3">
    <source>
        <dbReference type="ARBA" id="ARBA00023115"/>
    </source>
</evidence>
<dbReference type="PANTHER" id="PTHR43317:SF10">
    <property type="entry name" value="PABS DOMAIN-CONTAINING PROTEIN"/>
    <property type="match status" value="1"/>
</dbReference>
<dbReference type="InterPro" id="IPR029063">
    <property type="entry name" value="SAM-dependent_MTases_sf"/>
</dbReference>
<feature type="domain" description="PABS" evidence="5">
    <location>
        <begin position="1"/>
        <end position="170"/>
    </location>
</feature>
<dbReference type="Gramene" id="PRQ46938">
    <property type="protein sequence ID" value="PRQ46938"/>
    <property type="gene ID" value="RchiOBHm_Chr2g0094361"/>
</dbReference>
<evidence type="ECO:0000313" key="7">
    <source>
        <dbReference type="Proteomes" id="UP000238479"/>
    </source>
</evidence>
<keyword evidence="7" id="KW-1185">Reference proteome</keyword>
<evidence type="ECO:0000313" key="6">
    <source>
        <dbReference type="EMBL" id="PRQ46938.1"/>
    </source>
</evidence>
<dbReference type="GO" id="GO:0010487">
    <property type="term" value="F:thermospermine synthase activity"/>
    <property type="evidence" value="ECO:0007669"/>
    <property type="project" value="TreeGrafter"/>
</dbReference>
<dbReference type="Pfam" id="PF01564">
    <property type="entry name" value="Spermine_synth"/>
    <property type="match status" value="1"/>
</dbReference>
<evidence type="ECO:0000256" key="4">
    <source>
        <dbReference type="PROSITE-ProRule" id="PRU00354"/>
    </source>
</evidence>
<evidence type="ECO:0000256" key="2">
    <source>
        <dbReference type="ARBA" id="ARBA00022679"/>
    </source>
</evidence>
<keyword evidence="2 4" id="KW-0808">Transferase</keyword>
<dbReference type="AlphaFoldDB" id="A0A2P6RKI0"/>
<dbReference type="GO" id="GO:0006596">
    <property type="term" value="P:polyamine biosynthetic process"/>
    <property type="evidence" value="ECO:0007669"/>
    <property type="project" value="UniProtKB-UniRule"/>
</dbReference>
<dbReference type="CDD" id="cd02440">
    <property type="entry name" value="AdoMet_MTases"/>
    <property type="match status" value="1"/>
</dbReference>
<protein>
    <submittedName>
        <fullName evidence="6">Putative spermidine synthase</fullName>
        <ecNumber evidence="6">2.5.1.16</ecNumber>
    </submittedName>
</protein>
<dbReference type="EC" id="2.5.1.16" evidence="6"/>
<dbReference type="PANTHER" id="PTHR43317">
    <property type="entry name" value="THERMOSPERMINE SYNTHASE ACAULIS5"/>
    <property type="match status" value="1"/>
</dbReference>
<reference evidence="6 7" key="1">
    <citation type="journal article" date="2018" name="Nat. Genet.">
        <title>The Rosa genome provides new insights in the design of modern roses.</title>
        <authorList>
            <person name="Bendahmane M."/>
        </authorList>
    </citation>
    <scope>NUCLEOTIDE SEQUENCE [LARGE SCALE GENOMIC DNA]</scope>
    <source>
        <strain evidence="7">cv. Old Blush</strain>
    </source>
</reference>
<gene>
    <name evidence="6" type="ORF">RchiOBHm_Chr2g0094361</name>
</gene>
<comment type="caution">
    <text evidence="6">The sequence shown here is derived from an EMBL/GenBank/DDBJ whole genome shotgun (WGS) entry which is preliminary data.</text>
</comment>
<dbReference type="Gene3D" id="3.40.50.150">
    <property type="entry name" value="Vaccinia Virus protein VP39"/>
    <property type="match status" value="1"/>
</dbReference>
<dbReference type="GO" id="GO:0004766">
    <property type="term" value="F:spermidine synthase activity"/>
    <property type="evidence" value="ECO:0007669"/>
    <property type="project" value="UniProtKB-EC"/>
</dbReference>
<accession>A0A2P6RKI0</accession>
<organism evidence="6 7">
    <name type="scientific">Rosa chinensis</name>
    <name type="common">China rose</name>
    <dbReference type="NCBI Taxonomy" id="74649"/>
    <lineage>
        <taxon>Eukaryota</taxon>
        <taxon>Viridiplantae</taxon>
        <taxon>Streptophyta</taxon>
        <taxon>Embryophyta</taxon>
        <taxon>Tracheophyta</taxon>
        <taxon>Spermatophyta</taxon>
        <taxon>Magnoliopsida</taxon>
        <taxon>eudicotyledons</taxon>
        <taxon>Gunneridae</taxon>
        <taxon>Pentapetalae</taxon>
        <taxon>rosids</taxon>
        <taxon>fabids</taxon>
        <taxon>Rosales</taxon>
        <taxon>Rosaceae</taxon>
        <taxon>Rosoideae</taxon>
        <taxon>Rosoideae incertae sedis</taxon>
        <taxon>Rosa</taxon>
    </lineage>
</organism>
<feature type="active site" description="Proton acceptor" evidence="4">
    <location>
        <position position="84"/>
    </location>
</feature>
<dbReference type="STRING" id="74649.A0A2P6RKI0"/>
<name>A0A2P6RKI0_ROSCH</name>
<proteinExistence type="inferred from homology"/>
<dbReference type="SUPFAM" id="SSF53335">
    <property type="entry name" value="S-adenosyl-L-methionine-dependent methyltransferases"/>
    <property type="match status" value="1"/>
</dbReference>
<dbReference type="Proteomes" id="UP000238479">
    <property type="component" value="Chromosome 2"/>
</dbReference>